<dbReference type="GO" id="GO:0000774">
    <property type="term" value="F:adenyl-nucleotide exchange factor activity"/>
    <property type="evidence" value="ECO:0007669"/>
    <property type="project" value="InterPro"/>
</dbReference>
<keyword evidence="15" id="KW-1185">Reference proteome</keyword>
<evidence type="ECO:0000256" key="11">
    <source>
        <dbReference type="RuleBase" id="RU000639"/>
    </source>
</evidence>
<comment type="caution">
    <text evidence="14">The sequence shown here is derived from an EMBL/GenBank/DDBJ whole genome shotgun (WGS) entry which is preliminary data.</text>
</comment>
<feature type="compositionally biased region" description="Low complexity" evidence="13">
    <location>
        <begin position="220"/>
        <end position="233"/>
    </location>
</feature>
<evidence type="ECO:0000256" key="10">
    <source>
        <dbReference type="HAMAP-Rule" id="MF_01151"/>
    </source>
</evidence>
<evidence type="ECO:0000256" key="3">
    <source>
        <dbReference type="ARBA" id="ARBA00011738"/>
    </source>
</evidence>
<evidence type="ECO:0000256" key="1">
    <source>
        <dbReference type="ARBA" id="ARBA00004496"/>
    </source>
</evidence>
<evidence type="ECO:0000256" key="12">
    <source>
        <dbReference type="RuleBase" id="RU004478"/>
    </source>
</evidence>
<sequence>MTADDSDMAQNDNEQEPVVVRDRRRIDPVTGQLRNPVNGDDPVADEQQAKPEAQQGEPAPEPGAEAPAEQPAAGSEAQAELQKRVDELTEDLKRVTAEYANYRKRVERDREAMVLSAKASLAGELLMVLDDLERAEAHGDLTGAFKAVADKLVNTLNSAGLEAFGEEGDEFDPSVHEAVQHSTSPEVSGPTVTAVLRRGYRFGDRVLRPAMVAVTDHEPAGSAEQEQSGAAEQEQARAADESAEQD</sequence>
<dbReference type="AlphaFoldDB" id="A0A073AXT8"/>
<dbReference type="GO" id="GO:0005737">
    <property type="term" value="C:cytoplasm"/>
    <property type="evidence" value="ECO:0007669"/>
    <property type="project" value="UniProtKB-SubCell"/>
</dbReference>
<dbReference type="RefSeq" id="WP_037331907.1">
    <property type="nucleotide sequence ID" value="NZ_JAJUIW010000031.1"/>
</dbReference>
<dbReference type="PROSITE" id="PS01071">
    <property type="entry name" value="GRPE"/>
    <property type="match status" value="1"/>
</dbReference>
<keyword evidence="5 10" id="KW-0346">Stress response</keyword>
<dbReference type="HAMAP" id="MF_01151">
    <property type="entry name" value="GrpE"/>
    <property type="match status" value="1"/>
</dbReference>
<dbReference type="GO" id="GO:0006457">
    <property type="term" value="P:protein folding"/>
    <property type="evidence" value="ECO:0007669"/>
    <property type="project" value="InterPro"/>
</dbReference>
<dbReference type="InterPro" id="IPR000740">
    <property type="entry name" value="GrpE"/>
</dbReference>
<dbReference type="GO" id="GO:0051087">
    <property type="term" value="F:protein-folding chaperone binding"/>
    <property type="evidence" value="ECO:0007669"/>
    <property type="project" value="InterPro"/>
</dbReference>
<evidence type="ECO:0000313" key="14">
    <source>
        <dbReference type="EMBL" id="KEI44588.1"/>
    </source>
</evidence>
<comment type="subcellular location">
    <subcellularLocation>
        <location evidence="1 10">Cytoplasm</location>
    </subcellularLocation>
</comment>
<dbReference type="CDD" id="cd00446">
    <property type="entry name" value="GrpE"/>
    <property type="match status" value="1"/>
</dbReference>
<protein>
    <recommendedName>
        <fullName evidence="8 10">Protein GrpE</fullName>
    </recommendedName>
    <alternativeName>
        <fullName evidence="9 10">HSP-70 cofactor</fullName>
    </alternativeName>
</protein>
<dbReference type="NCBIfam" id="NF010761">
    <property type="entry name" value="PRK14164.1"/>
    <property type="match status" value="1"/>
</dbReference>
<dbReference type="Gene3D" id="3.90.20.20">
    <property type="match status" value="1"/>
</dbReference>
<dbReference type="PRINTS" id="PR00773">
    <property type="entry name" value="GRPEPROTEIN"/>
</dbReference>
<comment type="subunit">
    <text evidence="3 10">Homodimer.</text>
</comment>
<dbReference type="OrthoDB" id="5191115at2"/>
<dbReference type="SUPFAM" id="SSF51064">
    <property type="entry name" value="Head domain of nucleotide exchange factor GrpE"/>
    <property type="match status" value="1"/>
</dbReference>
<evidence type="ECO:0000256" key="7">
    <source>
        <dbReference type="ARBA" id="ARBA00053401"/>
    </source>
</evidence>
<dbReference type="eggNOG" id="COG0576">
    <property type="taxonomic scope" value="Bacteria"/>
</dbReference>
<comment type="similarity">
    <text evidence="2 10 12">Belongs to the GrpE family.</text>
</comment>
<comment type="function">
    <text evidence="7 10 11">Participates actively in the response to hyperosmotic and heat shock by preventing the aggregation of stress-denatured proteins, in association with DnaK and GrpE. It is the nucleotide exchange factor for DnaK and may function as a thermosensor. Unfolded proteins bind initially to DnaJ; upon interaction with the DnaJ-bound protein, DnaK hydrolyzes its bound ATP, resulting in the formation of a stable complex. GrpE releases ADP from DnaK; ATP binding to DnaK triggers the release of the substrate protein, thus completing the reaction cycle. Several rounds of ATP-dependent interactions between DnaJ, DnaK and GrpE are required for fully efficient folding.</text>
</comment>
<dbReference type="InterPro" id="IPR009012">
    <property type="entry name" value="GrpE_head"/>
</dbReference>
<evidence type="ECO:0000313" key="15">
    <source>
        <dbReference type="Proteomes" id="UP000031419"/>
    </source>
</evidence>
<dbReference type="GO" id="GO:0051082">
    <property type="term" value="F:unfolded protein binding"/>
    <property type="evidence" value="ECO:0007669"/>
    <property type="project" value="TreeGrafter"/>
</dbReference>
<evidence type="ECO:0000256" key="2">
    <source>
        <dbReference type="ARBA" id="ARBA00009054"/>
    </source>
</evidence>
<evidence type="ECO:0000256" key="8">
    <source>
        <dbReference type="ARBA" id="ARBA00072274"/>
    </source>
</evidence>
<dbReference type="Proteomes" id="UP000031419">
    <property type="component" value="Unassembled WGS sequence"/>
</dbReference>
<dbReference type="FunFam" id="2.30.22.10:FF:000001">
    <property type="entry name" value="Protein GrpE"/>
    <property type="match status" value="1"/>
</dbReference>
<reference evidence="14 15" key="1">
    <citation type="submission" date="2014-06" db="EMBL/GenBank/DDBJ databases">
        <title>Saccharopolyspora rectivirgula DSM-43113 Genome sequencing.</title>
        <authorList>
            <person name="Barrera C."/>
            <person name="Millon L."/>
            <person name="Rognon B."/>
            <person name="Zaugg C."/>
            <person name="Monod M."/>
        </authorList>
    </citation>
    <scope>NUCLEOTIDE SEQUENCE [LARGE SCALE GENOMIC DNA]</scope>
    <source>
        <strain evidence="14 15">DSM 43113</strain>
    </source>
</reference>
<dbReference type="Pfam" id="PF01025">
    <property type="entry name" value="GrpE"/>
    <property type="match status" value="1"/>
</dbReference>
<evidence type="ECO:0000256" key="9">
    <source>
        <dbReference type="ARBA" id="ARBA00076414"/>
    </source>
</evidence>
<dbReference type="PANTHER" id="PTHR21237">
    <property type="entry name" value="GRPE PROTEIN"/>
    <property type="match status" value="1"/>
</dbReference>
<dbReference type="PANTHER" id="PTHR21237:SF23">
    <property type="entry name" value="GRPE PROTEIN HOMOLOG, MITOCHONDRIAL"/>
    <property type="match status" value="1"/>
</dbReference>
<keyword evidence="4 10" id="KW-0963">Cytoplasm</keyword>
<keyword evidence="6 10" id="KW-0143">Chaperone</keyword>
<evidence type="ECO:0000256" key="13">
    <source>
        <dbReference type="SAM" id="MobiDB-lite"/>
    </source>
</evidence>
<evidence type="ECO:0000256" key="5">
    <source>
        <dbReference type="ARBA" id="ARBA00023016"/>
    </source>
</evidence>
<feature type="region of interest" description="Disordered" evidence="13">
    <location>
        <begin position="1"/>
        <end position="81"/>
    </location>
</feature>
<evidence type="ECO:0000256" key="6">
    <source>
        <dbReference type="ARBA" id="ARBA00023186"/>
    </source>
</evidence>
<feature type="region of interest" description="Disordered" evidence="13">
    <location>
        <begin position="213"/>
        <end position="246"/>
    </location>
</feature>
<proteinExistence type="inferred from homology"/>
<dbReference type="GO" id="GO:0042803">
    <property type="term" value="F:protein homodimerization activity"/>
    <property type="evidence" value="ECO:0007669"/>
    <property type="project" value="InterPro"/>
</dbReference>
<dbReference type="EMBL" id="JNVU01000024">
    <property type="protein sequence ID" value="KEI44588.1"/>
    <property type="molecule type" value="Genomic_DNA"/>
</dbReference>
<name>A0A073AXT8_9PSEU</name>
<dbReference type="SUPFAM" id="SSF58014">
    <property type="entry name" value="Coiled-coil domain of nucleotide exchange factor GrpE"/>
    <property type="match status" value="1"/>
</dbReference>
<accession>A0A073AXT8</accession>
<dbReference type="STRING" id="28042.GU90_08740"/>
<evidence type="ECO:0000256" key="4">
    <source>
        <dbReference type="ARBA" id="ARBA00022490"/>
    </source>
</evidence>
<dbReference type="InterPro" id="IPR013805">
    <property type="entry name" value="GrpE_CC"/>
</dbReference>
<dbReference type="Gene3D" id="2.30.22.10">
    <property type="entry name" value="Head domain of nucleotide exchange factor GrpE"/>
    <property type="match status" value="1"/>
</dbReference>
<organism evidence="14 15">
    <name type="scientific">Saccharopolyspora rectivirgula</name>
    <dbReference type="NCBI Taxonomy" id="28042"/>
    <lineage>
        <taxon>Bacteria</taxon>
        <taxon>Bacillati</taxon>
        <taxon>Actinomycetota</taxon>
        <taxon>Actinomycetes</taxon>
        <taxon>Pseudonocardiales</taxon>
        <taxon>Pseudonocardiaceae</taxon>
        <taxon>Saccharopolyspora</taxon>
    </lineage>
</organism>
<gene>
    <name evidence="10" type="primary">grpE</name>
    <name evidence="14" type="ORF">GU90_08740</name>
</gene>
<feature type="compositionally biased region" description="Low complexity" evidence="13">
    <location>
        <begin position="50"/>
        <end position="80"/>
    </location>
</feature>